<dbReference type="Gene3D" id="1.10.12.10">
    <property type="entry name" value="Lyase 2-enoyl-coa Hydratase, Chain A, domain 2"/>
    <property type="match status" value="1"/>
</dbReference>
<dbReference type="SUPFAM" id="SSF52096">
    <property type="entry name" value="ClpP/crotonase"/>
    <property type="match status" value="1"/>
</dbReference>
<reference evidence="2" key="1">
    <citation type="submission" date="2021-12" db="EMBL/GenBank/DDBJ databases">
        <authorList>
            <person name="Rodrigo-Torres L."/>
            <person name="Arahal R. D."/>
            <person name="Lucena T."/>
        </authorList>
    </citation>
    <scope>NUCLEOTIDE SEQUENCE</scope>
    <source>
        <strain evidence="2">CECT 8267</strain>
    </source>
</reference>
<dbReference type="CDD" id="cd06558">
    <property type="entry name" value="crotonase-like"/>
    <property type="match status" value="1"/>
</dbReference>
<sequence length="278" mass="30098">MTTDTEYKTIKVAIDRGVGVITLNRPEALNTFTGGMGEEWQQAQLALAADDDVRVIVVTGAGAAFCAGADLSGGGDTFDKQEDMSFSSCPITPAYQLKKPVIAACNGHAIGVGFSLALQADFRFLSKQGKYGLLQAQRGVLADGCAHWLLPRLIGMEKALELMLTGQKMTGEQAHEKGLALQVVEADQVLETAMAFAYSLAEKSSPLVVGLAKQLMWQSHDMSAEQMEALETKLLHQSMGLPDAIEGGVAFMERRTPTWTSSINNDWPTWWLADEDKQ</sequence>
<keyword evidence="2" id="KW-0456">Lyase</keyword>
<gene>
    <name evidence="2" type="primary">echA8_2</name>
    <name evidence="2" type="ORF">SIN8267_01822</name>
</gene>
<protein>
    <submittedName>
        <fullName evidence="2">Enoyl-CoA hydratase echA8</fullName>
        <ecNumber evidence="2">4.2.1.17</ecNumber>
    </submittedName>
</protein>
<dbReference type="InterPro" id="IPR001753">
    <property type="entry name" value="Enoyl-CoA_hydra/iso"/>
</dbReference>
<dbReference type="RefSeq" id="WP_237444410.1">
    <property type="nucleotide sequence ID" value="NZ_CAKLPX010000002.1"/>
</dbReference>
<dbReference type="InterPro" id="IPR029045">
    <property type="entry name" value="ClpP/crotonase-like_dom_sf"/>
</dbReference>
<dbReference type="InterPro" id="IPR014748">
    <property type="entry name" value="Enoyl-CoA_hydra_C"/>
</dbReference>
<evidence type="ECO:0000256" key="1">
    <source>
        <dbReference type="ARBA" id="ARBA00005254"/>
    </source>
</evidence>
<dbReference type="EMBL" id="CAKLPX010000002">
    <property type="protein sequence ID" value="CAH0991708.1"/>
    <property type="molecule type" value="Genomic_DNA"/>
</dbReference>
<name>A0ABM9AF12_9GAMM</name>
<dbReference type="PANTHER" id="PTHR43802">
    <property type="entry name" value="ENOYL-COA HYDRATASE"/>
    <property type="match status" value="1"/>
</dbReference>
<dbReference type="EC" id="4.2.1.17" evidence="2"/>
<dbReference type="Gene3D" id="3.90.226.10">
    <property type="entry name" value="2-enoyl-CoA Hydratase, Chain A, domain 1"/>
    <property type="match status" value="1"/>
</dbReference>
<dbReference type="Pfam" id="PF00378">
    <property type="entry name" value="ECH_1"/>
    <property type="match status" value="1"/>
</dbReference>
<comment type="caution">
    <text evidence="2">The sequence shown here is derived from an EMBL/GenBank/DDBJ whole genome shotgun (WGS) entry which is preliminary data.</text>
</comment>
<dbReference type="Proteomes" id="UP000838100">
    <property type="component" value="Unassembled WGS sequence"/>
</dbReference>
<accession>A0ABM9AF12</accession>
<organism evidence="2 3">
    <name type="scientific">Sinobacterium norvegicum</name>
    <dbReference type="NCBI Taxonomy" id="1641715"/>
    <lineage>
        <taxon>Bacteria</taxon>
        <taxon>Pseudomonadati</taxon>
        <taxon>Pseudomonadota</taxon>
        <taxon>Gammaproteobacteria</taxon>
        <taxon>Cellvibrionales</taxon>
        <taxon>Spongiibacteraceae</taxon>
        <taxon>Sinobacterium</taxon>
    </lineage>
</organism>
<keyword evidence="3" id="KW-1185">Reference proteome</keyword>
<dbReference type="GO" id="GO:0004300">
    <property type="term" value="F:enoyl-CoA hydratase activity"/>
    <property type="evidence" value="ECO:0007669"/>
    <property type="project" value="UniProtKB-EC"/>
</dbReference>
<comment type="similarity">
    <text evidence="1">Belongs to the enoyl-CoA hydratase/isomerase family.</text>
</comment>
<dbReference type="PANTHER" id="PTHR43802:SF1">
    <property type="entry name" value="IP11341P-RELATED"/>
    <property type="match status" value="1"/>
</dbReference>
<proteinExistence type="inferred from homology"/>
<evidence type="ECO:0000313" key="3">
    <source>
        <dbReference type="Proteomes" id="UP000838100"/>
    </source>
</evidence>
<evidence type="ECO:0000313" key="2">
    <source>
        <dbReference type="EMBL" id="CAH0991708.1"/>
    </source>
</evidence>